<dbReference type="EMBL" id="CM029040">
    <property type="protein sequence ID" value="KAG2631581.1"/>
    <property type="molecule type" value="Genomic_DNA"/>
</dbReference>
<reference evidence="8" key="1">
    <citation type="submission" date="2020-05" db="EMBL/GenBank/DDBJ databases">
        <title>WGS assembly of Panicum virgatum.</title>
        <authorList>
            <person name="Lovell J.T."/>
            <person name="Jenkins J."/>
            <person name="Shu S."/>
            <person name="Juenger T.E."/>
            <person name="Schmutz J."/>
        </authorList>
    </citation>
    <scope>NUCLEOTIDE SEQUENCE</scope>
    <source>
        <strain evidence="8">AP13</strain>
    </source>
</reference>
<dbReference type="CDD" id="cd00167">
    <property type="entry name" value="SANT"/>
    <property type="match status" value="4"/>
</dbReference>
<dbReference type="EMBL" id="CM029040">
    <property type="protein sequence ID" value="KAG2631578.1"/>
    <property type="molecule type" value="Genomic_DNA"/>
</dbReference>
<feature type="domain" description="HTH myb-type" evidence="7">
    <location>
        <begin position="459"/>
        <end position="513"/>
    </location>
</feature>
<dbReference type="InterPro" id="IPR017930">
    <property type="entry name" value="Myb_dom"/>
</dbReference>
<feature type="compositionally biased region" description="Basic and acidic residues" evidence="5">
    <location>
        <begin position="946"/>
        <end position="959"/>
    </location>
</feature>
<feature type="region of interest" description="Disordered" evidence="5">
    <location>
        <begin position="795"/>
        <end position="834"/>
    </location>
</feature>
<dbReference type="GO" id="GO:0042795">
    <property type="term" value="P:snRNA transcription by RNA polymerase II"/>
    <property type="evidence" value="ECO:0007669"/>
    <property type="project" value="TreeGrafter"/>
</dbReference>
<dbReference type="Gene3D" id="1.10.10.60">
    <property type="entry name" value="Homeodomain-like"/>
    <property type="match status" value="5"/>
</dbReference>
<feature type="domain" description="Myb-like" evidence="6">
    <location>
        <begin position="563"/>
        <end position="613"/>
    </location>
</feature>
<dbReference type="Pfam" id="PF00249">
    <property type="entry name" value="Myb_DNA-binding"/>
    <property type="match status" value="4"/>
</dbReference>
<evidence type="ECO:0000256" key="1">
    <source>
        <dbReference type="ARBA" id="ARBA00023015"/>
    </source>
</evidence>
<feature type="domain" description="HTH myb-type" evidence="7">
    <location>
        <begin position="517"/>
        <end position="562"/>
    </location>
</feature>
<feature type="compositionally biased region" description="Polar residues" evidence="5">
    <location>
        <begin position="147"/>
        <end position="156"/>
    </location>
</feature>
<dbReference type="OrthoDB" id="2143914at2759"/>
<evidence type="ECO:0000256" key="2">
    <source>
        <dbReference type="ARBA" id="ARBA00023125"/>
    </source>
</evidence>
<feature type="region of interest" description="Disordered" evidence="5">
    <location>
        <begin position="702"/>
        <end position="759"/>
    </location>
</feature>
<evidence type="ECO:0008006" key="10">
    <source>
        <dbReference type="Google" id="ProtNLM"/>
    </source>
</evidence>
<sequence length="981" mass="108361">MDLYSDDSDPDIDEDLREDLDALRRSCILSGANPDATVAQVSSACCLAGPSTPALAAATAPAAAGTDGLSSDDDEEEDEDLALVRSIRENLHRLSKASPPPPGDAPGGDGDPSFSPRPICTWPPSDTDEDEDDLETLRAIQRRFSHYHSSTSTASPKTMKPEASQGVHSEHFADRNDDEFAAQKQNAKAPNRTGFPKAALLLVDALKKNRACQKLIRRKLINIEAKIEENKDLGDRVKCLLGYQLSCRKSAGRTLSQKQDPRVRLISSRKPIRLSEKNNNRKMPALFLGPAENPHVSKYKMVLERFPMSFKKQPWSDVEKDKLARGIKQQYQETLILDSLNNGSAIGDFSAIDMAYALTNAAGNFEVTPESLRSVLPLINWDKISAMYLPGRSGAECESRWLNCDDPLINREAWTAQEETKLLLIVQEKGMYNWINIAVTLGTHRTPFQCLVRYQRSLNPHILNKAWTKEEDLQLQAAVETFGEKWQLVSASLDGRTGNQCSNRWRKTLHPTRTRVGRWHMDEDKRLMVSVKLFGSGSWSRIAPFIPGRTQTQCHERWRNILDPNIDLGKWRPEEDSKLLAAVSEFGPCWSKIAMMIPGRNDNMCSRRWNKLCKHQLPAVKAAIQLKKSVFQTNFVDRTKERPAIAPSDLMALVQAKDDGSGENTRDRSRQQTKENLAVSNIVNSSTAPVFVAANIVSNTISRRPRRKSTRQKSKKQTEENVAVPDGVNDLSSSCSRSRKRKSTTGSNATVQKRMRGSISVDNEAVPIELRGTDSANNEVGTNTIMDPVSVGAEGVVKKRTRRSKPAGSEGATRKRTCSSSTDNEVGTNMMKDPVSGEVGVVKKITSRSKPVGNEGAARKKMRASVPVGDEGAIKKTGSDATENHGGVTKRKRAPSRRKSAGNNLTTEDVANASLELGLPSTPSEERVVDAGNINKGRRKSAPRPKQIDMSEGDADKHSPSTRLASCLSFARMKGIDRNKR</sequence>
<dbReference type="GO" id="GO:0001006">
    <property type="term" value="F:RNA polymerase III type 3 promoter sequence-specific DNA binding"/>
    <property type="evidence" value="ECO:0007669"/>
    <property type="project" value="TreeGrafter"/>
</dbReference>
<feature type="domain" description="Myb-like" evidence="6">
    <location>
        <begin position="459"/>
        <end position="509"/>
    </location>
</feature>
<dbReference type="PANTHER" id="PTHR46621:SF1">
    <property type="entry name" value="SNRNA-ACTIVATING PROTEIN COMPLEX SUBUNIT 4"/>
    <property type="match status" value="1"/>
</dbReference>
<organism evidence="8 9">
    <name type="scientific">Panicum virgatum</name>
    <name type="common">Blackwell switchgrass</name>
    <dbReference type="NCBI Taxonomy" id="38727"/>
    <lineage>
        <taxon>Eukaryota</taxon>
        <taxon>Viridiplantae</taxon>
        <taxon>Streptophyta</taxon>
        <taxon>Embryophyta</taxon>
        <taxon>Tracheophyta</taxon>
        <taxon>Spermatophyta</taxon>
        <taxon>Magnoliopsida</taxon>
        <taxon>Liliopsida</taxon>
        <taxon>Poales</taxon>
        <taxon>Poaceae</taxon>
        <taxon>PACMAD clade</taxon>
        <taxon>Panicoideae</taxon>
        <taxon>Panicodae</taxon>
        <taxon>Paniceae</taxon>
        <taxon>Panicinae</taxon>
        <taxon>Panicum</taxon>
        <taxon>Panicum sect. Hiantes</taxon>
    </lineage>
</organism>
<keyword evidence="1" id="KW-0805">Transcription regulation</keyword>
<feature type="compositionally biased region" description="Acidic residues" evidence="5">
    <location>
        <begin position="70"/>
        <end position="81"/>
    </location>
</feature>
<proteinExistence type="predicted"/>
<evidence type="ECO:0000256" key="3">
    <source>
        <dbReference type="ARBA" id="ARBA00023163"/>
    </source>
</evidence>
<dbReference type="PANTHER" id="PTHR46621">
    <property type="entry name" value="SNRNA-ACTIVATING PROTEIN COMPLEX SUBUNIT 4"/>
    <property type="match status" value="1"/>
</dbReference>
<evidence type="ECO:0000259" key="7">
    <source>
        <dbReference type="PROSITE" id="PS51294"/>
    </source>
</evidence>
<dbReference type="PROSITE" id="PS50090">
    <property type="entry name" value="MYB_LIKE"/>
    <property type="match status" value="4"/>
</dbReference>
<feature type="compositionally biased region" description="Basic residues" evidence="5">
    <location>
        <begin position="888"/>
        <end position="900"/>
    </location>
</feature>
<keyword evidence="3" id="KW-0804">Transcription</keyword>
<accession>A0A8T0VA65</accession>
<dbReference type="PROSITE" id="PS51294">
    <property type="entry name" value="HTH_MYB"/>
    <property type="match status" value="4"/>
</dbReference>
<feature type="compositionally biased region" description="Basic residues" evidence="5">
    <location>
        <begin position="703"/>
        <end position="715"/>
    </location>
</feature>
<feature type="domain" description="HTH myb-type" evidence="7">
    <location>
        <begin position="406"/>
        <end position="458"/>
    </location>
</feature>
<dbReference type="InterPro" id="IPR001005">
    <property type="entry name" value="SANT/Myb"/>
</dbReference>
<dbReference type="EMBL" id="CM029040">
    <property type="protein sequence ID" value="KAG2631580.1"/>
    <property type="molecule type" value="Genomic_DNA"/>
</dbReference>
<keyword evidence="9" id="KW-1185">Reference proteome</keyword>
<dbReference type="SUPFAM" id="SSF46689">
    <property type="entry name" value="Homeodomain-like"/>
    <property type="match status" value="2"/>
</dbReference>
<dbReference type="InterPro" id="IPR009057">
    <property type="entry name" value="Homeodomain-like_sf"/>
</dbReference>
<comment type="caution">
    <text evidence="8">The sequence shown here is derived from an EMBL/GenBank/DDBJ whole genome shotgun (WGS) entry which is preliminary data.</text>
</comment>
<feature type="region of interest" description="Disordered" evidence="5">
    <location>
        <begin position="847"/>
        <end position="966"/>
    </location>
</feature>
<dbReference type="InterPro" id="IPR051575">
    <property type="entry name" value="Myb-like_DNA-bd"/>
</dbReference>
<dbReference type="SMART" id="SM00717">
    <property type="entry name" value="SANT"/>
    <property type="match status" value="5"/>
</dbReference>
<dbReference type="GO" id="GO:0019185">
    <property type="term" value="C:snRNA-activating protein complex"/>
    <property type="evidence" value="ECO:0007669"/>
    <property type="project" value="TreeGrafter"/>
</dbReference>
<evidence type="ECO:0000256" key="5">
    <source>
        <dbReference type="SAM" id="MobiDB-lite"/>
    </source>
</evidence>
<feature type="compositionally biased region" description="Low complexity" evidence="5">
    <location>
        <begin position="53"/>
        <end position="69"/>
    </location>
</feature>
<gene>
    <name evidence="8" type="ORF">PVAP13_2NG035400</name>
</gene>
<keyword evidence="4" id="KW-0539">Nucleus</keyword>
<dbReference type="EMBL" id="CM029040">
    <property type="protein sequence ID" value="KAG2631579.1"/>
    <property type="molecule type" value="Genomic_DNA"/>
</dbReference>
<feature type="domain" description="HTH myb-type" evidence="7">
    <location>
        <begin position="563"/>
        <end position="617"/>
    </location>
</feature>
<dbReference type="AlphaFoldDB" id="A0A8T0VA65"/>
<feature type="region of interest" description="Disordered" evidence="5">
    <location>
        <begin position="53"/>
        <end position="132"/>
    </location>
</feature>
<feature type="region of interest" description="Disordered" evidence="5">
    <location>
        <begin position="146"/>
        <end position="169"/>
    </location>
</feature>
<feature type="compositionally biased region" description="Polar residues" evidence="5">
    <location>
        <begin position="818"/>
        <end position="827"/>
    </location>
</feature>
<protein>
    <recommendedName>
        <fullName evidence="10">Myb-like protein L</fullName>
    </recommendedName>
</protein>
<name>A0A8T0VA65_PANVG</name>
<dbReference type="Proteomes" id="UP000823388">
    <property type="component" value="Chromosome 2N"/>
</dbReference>
<keyword evidence="2" id="KW-0238">DNA-binding</keyword>
<evidence type="ECO:0000256" key="4">
    <source>
        <dbReference type="ARBA" id="ARBA00023242"/>
    </source>
</evidence>
<dbReference type="GO" id="GO:0042796">
    <property type="term" value="P:snRNA transcription by RNA polymerase III"/>
    <property type="evidence" value="ECO:0007669"/>
    <property type="project" value="TreeGrafter"/>
</dbReference>
<evidence type="ECO:0000259" key="6">
    <source>
        <dbReference type="PROSITE" id="PS50090"/>
    </source>
</evidence>
<evidence type="ECO:0000313" key="8">
    <source>
        <dbReference type="EMBL" id="KAG2631578.1"/>
    </source>
</evidence>
<feature type="domain" description="Myb-like" evidence="6">
    <location>
        <begin position="511"/>
        <end position="562"/>
    </location>
</feature>
<feature type="domain" description="Myb-like" evidence="6">
    <location>
        <begin position="406"/>
        <end position="458"/>
    </location>
</feature>
<dbReference type="GO" id="GO:0000978">
    <property type="term" value="F:RNA polymerase II cis-regulatory region sequence-specific DNA binding"/>
    <property type="evidence" value="ECO:0007669"/>
    <property type="project" value="TreeGrafter"/>
</dbReference>
<evidence type="ECO:0000313" key="9">
    <source>
        <dbReference type="Proteomes" id="UP000823388"/>
    </source>
</evidence>